<dbReference type="PROSITE" id="PS50041">
    <property type="entry name" value="C_TYPE_LECTIN_2"/>
    <property type="match status" value="1"/>
</dbReference>
<protein>
    <recommendedName>
        <fullName evidence="3">C-type lectin domain-containing protein</fullName>
    </recommendedName>
</protein>
<dbReference type="PROSITE" id="PS00615">
    <property type="entry name" value="C_TYPE_LECTIN_1"/>
    <property type="match status" value="1"/>
</dbReference>
<evidence type="ECO:0000313" key="4">
    <source>
        <dbReference type="Ensembl" id="ENSXETP00000028489"/>
    </source>
</evidence>
<feature type="domain" description="C-type lectin" evidence="3">
    <location>
        <begin position="42"/>
        <end position="157"/>
    </location>
</feature>
<dbReference type="InterPro" id="IPR033989">
    <property type="entry name" value="CD209-like_CTLD"/>
</dbReference>
<dbReference type="GeneTree" id="ENSGT00940000164508"/>
<reference evidence="4" key="2">
    <citation type="submission" date="2013-01" db="UniProtKB">
        <authorList>
            <consortium name="Ensembl"/>
        </authorList>
    </citation>
    <scope>IDENTIFICATION</scope>
</reference>
<dbReference type="InterPro" id="IPR018378">
    <property type="entry name" value="C-type_lectin_CS"/>
</dbReference>
<dbReference type="FunCoup" id="L7N3D8">
    <property type="interactions" value="521"/>
</dbReference>
<dbReference type="InterPro" id="IPR001304">
    <property type="entry name" value="C-type_lectin-like"/>
</dbReference>
<dbReference type="HOGENOM" id="CLU_049894_10_2_1"/>
<dbReference type="InterPro" id="IPR016187">
    <property type="entry name" value="CTDL_fold"/>
</dbReference>
<dbReference type="InterPro" id="IPR050111">
    <property type="entry name" value="C-type_lectin/snaclec_domain"/>
</dbReference>
<dbReference type="SUPFAM" id="SSF56436">
    <property type="entry name" value="C-type lectin-like"/>
    <property type="match status" value="1"/>
</dbReference>
<dbReference type="SMART" id="SM00034">
    <property type="entry name" value="CLECT"/>
    <property type="match status" value="1"/>
</dbReference>
<dbReference type="CDD" id="cd03590">
    <property type="entry name" value="CLECT_DC-SIGN_like"/>
    <property type="match status" value="1"/>
</dbReference>
<reference evidence="4" key="1">
    <citation type="journal article" date="2010" name="Science">
        <title>The genome of the Western clawed frog Xenopus tropicalis.</title>
        <authorList>
            <person name="Hellsten U."/>
            <person name="Harland R.M."/>
            <person name="Gilchrist M.J."/>
            <person name="Hendrix D."/>
            <person name="Jurka J."/>
            <person name="Kapitonov V."/>
            <person name="Ovcharenko I."/>
            <person name="Putnam N.H."/>
            <person name="Shu S."/>
            <person name="Taher L."/>
            <person name="Blitz I.L."/>
            <person name="Blumberg B."/>
            <person name="Dichmann D.S."/>
            <person name="Dubchak I."/>
            <person name="Amaya E."/>
            <person name="Detter J.C."/>
            <person name="Fletcher R."/>
            <person name="Gerhard D.S."/>
            <person name="Goodstein D."/>
            <person name="Graves T."/>
            <person name="Grigoriev I.V."/>
            <person name="Grimwood J."/>
            <person name="Kawashima T."/>
            <person name="Lindquist E."/>
            <person name="Lucas S.M."/>
            <person name="Mead P.E."/>
            <person name="Mitros T."/>
            <person name="Ogino H."/>
            <person name="Ohta Y."/>
            <person name="Poliakov A.V."/>
            <person name="Pollet N."/>
            <person name="Robert J."/>
            <person name="Salamov A."/>
            <person name="Sater A.K."/>
            <person name="Schmutz J."/>
            <person name="Terry A."/>
            <person name="Vize P.D."/>
            <person name="Warren W.C."/>
            <person name="Wells D."/>
            <person name="Wills A."/>
            <person name="Wilson R.K."/>
            <person name="Zimmerman L.B."/>
            <person name="Zorn A.M."/>
            <person name="Grainger R."/>
            <person name="Grammer T."/>
            <person name="Khokha M.K."/>
            <person name="Richardson P.M."/>
            <person name="Rokhsar D.S."/>
        </authorList>
    </citation>
    <scope>NUCLEOTIDE SEQUENCE [LARGE SCALE GENOMIC DNA]</scope>
    <source>
        <strain evidence="4">Nigerian</strain>
    </source>
</reference>
<evidence type="ECO:0000256" key="2">
    <source>
        <dbReference type="ARBA" id="ARBA00023157"/>
    </source>
</evidence>
<dbReference type="PANTHER" id="PTHR22803">
    <property type="entry name" value="MANNOSE, PHOSPHOLIPASE, LECTIN RECEPTOR RELATED"/>
    <property type="match status" value="1"/>
</dbReference>
<dbReference type="AlphaFoldDB" id="L7N3D8"/>
<dbReference type="PaxDb" id="8364-ENSXETP00000008788"/>
<dbReference type="GO" id="GO:0030246">
    <property type="term" value="F:carbohydrate binding"/>
    <property type="evidence" value="ECO:0007669"/>
    <property type="project" value="UniProtKB-KW"/>
</dbReference>
<organism evidence="4">
    <name type="scientific">Xenopus tropicalis</name>
    <name type="common">Western clawed frog</name>
    <name type="synonym">Silurana tropicalis</name>
    <dbReference type="NCBI Taxonomy" id="8364"/>
    <lineage>
        <taxon>Eukaryota</taxon>
        <taxon>Metazoa</taxon>
        <taxon>Chordata</taxon>
        <taxon>Craniata</taxon>
        <taxon>Vertebrata</taxon>
        <taxon>Euteleostomi</taxon>
        <taxon>Amphibia</taxon>
        <taxon>Batrachia</taxon>
        <taxon>Anura</taxon>
        <taxon>Pipoidea</taxon>
        <taxon>Pipidae</taxon>
        <taxon>Xenopodinae</taxon>
        <taxon>Xenopus</taxon>
        <taxon>Silurana</taxon>
    </lineage>
</organism>
<name>L7N3D8_XENTR</name>
<dbReference type="Gene3D" id="3.10.100.10">
    <property type="entry name" value="Mannose-Binding Protein A, subunit A"/>
    <property type="match status" value="1"/>
</dbReference>
<accession>L7N3D8</accession>
<dbReference type="Ensembl" id="ENSXETT00000028489">
    <property type="protein sequence ID" value="ENSXETP00000028489"/>
    <property type="gene ID" value="ENSXETG00000012995"/>
</dbReference>
<evidence type="ECO:0000259" key="3">
    <source>
        <dbReference type="PROSITE" id="PS50041"/>
    </source>
</evidence>
<proteinExistence type="predicted"/>
<dbReference type="Pfam" id="PF00059">
    <property type="entry name" value="Lectin_C"/>
    <property type="match status" value="1"/>
</dbReference>
<dbReference type="InterPro" id="IPR016186">
    <property type="entry name" value="C-type_lectin-like/link_sf"/>
</dbReference>
<keyword evidence="2" id="KW-1015">Disulfide bond</keyword>
<evidence type="ECO:0000256" key="1">
    <source>
        <dbReference type="ARBA" id="ARBA00022734"/>
    </source>
</evidence>
<dbReference type="eggNOG" id="KOG4297">
    <property type="taxonomic scope" value="Eukaryota"/>
</dbReference>
<dbReference type="InParanoid" id="L7N3D8"/>
<keyword evidence="1" id="KW-0430">Lectin</keyword>
<dbReference type="Bgee" id="ENSXETG00000012995">
    <property type="expression patterns" value="Expressed in liver and 5 other cell types or tissues"/>
</dbReference>
<sequence length="164" mass="19048">MVFPLHLFSDCRISGAMKSIKQDILQTIQKEIRQCDSGWKSFNGSFYCIVTTKQNWMEARAVCKSMNSDLVIIKSEREQKFLENITDNSYFWIGLTKDKNNKNVWLWVDGTLHNLSDGFWANNQPNNYGGTEDCAHVWKEKKWNDDDCTNQSKAICEKKLTCCV</sequence>